<keyword evidence="2" id="KW-1185">Reference proteome</keyword>
<evidence type="ECO:0000313" key="1">
    <source>
        <dbReference type="EMBL" id="QNE18742.1"/>
    </source>
</evidence>
<evidence type="ECO:0000313" key="2">
    <source>
        <dbReference type="Proteomes" id="UP000515563"/>
    </source>
</evidence>
<reference evidence="1 2" key="2">
    <citation type="journal article" date="2020" name="Microbiol. Resour. Announc.">
        <title>Antarctic desert soil bacteria exhibit high novel natural product potential, evaluated through long-read genome sequencing and comparative genomics.</title>
        <authorList>
            <person name="Benaud N."/>
            <person name="Edwards R.J."/>
            <person name="Amos T.G."/>
            <person name="D'Agostino P.M."/>
            <person name="Gutierrez-Chavez C."/>
            <person name="Montgomery K."/>
            <person name="Nicetic I."/>
            <person name="Ferrari B.C."/>
        </authorList>
    </citation>
    <scope>NUCLEOTIDE SEQUENCE [LARGE SCALE GENOMIC DNA]</scope>
    <source>
        <strain evidence="1 2">SPB151</strain>
    </source>
</reference>
<name>A0A7G6WXM7_9ACTN</name>
<evidence type="ECO:0008006" key="3">
    <source>
        <dbReference type="Google" id="ProtNLM"/>
    </source>
</evidence>
<dbReference type="EMBL" id="CP043661">
    <property type="protein sequence ID" value="QNE18742.1"/>
    <property type="molecule type" value="Genomic_DNA"/>
</dbReference>
<sequence>MRYVEIACDESGFSGSNLLDPSTPVITHAAVDLGVAEAVELVARVRANSRHPNSEYKSTQMLRRRSAVECLLESLEGRASVHLTDKRFFVVNRMVDFLLGEPTYAAGTSLAVDLRGVALRLHREGPEVFGTANWYAVLTSFAAMMRTKRHRVVNRPAVDRYYEALRRARGGHEVIELLCGTRARAEEVFTTLLDERSSVPPPLEPLLTALVDTTLHWSAGGRVVDIIHDEQSALTPHRVNQIRILLAEARVKAGVSAAVVEAGVDAAEEVAGGEAASARGLLREPVLEVRVAPARPLRGFGLVDSRGDARVQVADLLAGVGRHLATEELRGRGDPGLTGLLRAYVVEGSLWADEGSGRRLSLGGQV</sequence>
<dbReference type="RefSeq" id="WP_185448041.1">
    <property type="nucleotide sequence ID" value="NZ_CP043661.1"/>
</dbReference>
<dbReference type="Proteomes" id="UP000515563">
    <property type="component" value="Chromosome"/>
</dbReference>
<dbReference type="AlphaFoldDB" id="A0A7G6WXM7"/>
<accession>A0A7G6WXM7</accession>
<reference evidence="2" key="1">
    <citation type="submission" date="2019-09" db="EMBL/GenBank/DDBJ databases">
        <title>Antimicrobial potential of Antarctic Bacteria.</title>
        <authorList>
            <person name="Benaud N."/>
            <person name="Edwards R.J."/>
            <person name="Ferrari B.C."/>
        </authorList>
    </citation>
    <scope>NUCLEOTIDE SEQUENCE [LARGE SCALE GENOMIC DNA]</scope>
    <source>
        <strain evidence="2">SPB151</strain>
    </source>
</reference>
<dbReference type="KEGG" id="kqi:F1D05_13545"/>
<proteinExistence type="predicted"/>
<protein>
    <recommendedName>
        <fullName evidence="3">DUF3800 domain-containing protein</fullName>
    </recommendedName>
</protein>
<gene>
    <name evidence="1" type="ORF">F1D05_13545</name>
</gene>
<organism evidence="1 2">
    <name type="scientific">Kribbella qitaiheensis</name>
    <dbReference type="NCBI Taxonomy" id="1544730"/>
    <lineage>
        <taxon>Bacteria</taxon>
        <taxon>Bacillati</taxon>
        <taxon>Actinomycetota</taxon>
        <taxon>Actinomycetes</taxon>
        <taxon>Propionibacteriales</taxon>
        <taxon>Kribbellaceae</taxon>
        <taxon>Kribbella</taxon>
    </lineage>
</organism>